<organism evidence="2 3">
    <name type="scientific">Novosphingobium flavum</name>
    <dbReference type="NCBI Taxonomy" id="1778672"/>
    <lineage>
        <taxon>Bacteria</taxon>
        <taxon>Pseudomonadati</taxon>
        <taxon>Pseudomonadota</taxon>
        <taxon>Alphaproteobacteria</taxon>
        <taxon>Sphingomonadales</taxon>
        <taxon>Sphingomonadaceae</taxon>
        <taxon>Novosphingobium</taxon>
    </lineage>
</organism>
<dbReference type="PANTHER" id="PTHR35813">
    <property type="entry name" value="INNER MEMBRANE PROTEIN YBAN"/>
    <property type="match status" value="1"/>
</dbReference>
<comment type="caution">
    <text evidence="2">The sequence shown here is derived from an EMBL/GenBank/DDBJ whole genome shotgun (WGS) entry which is preliminary data.</text>
</comment>
<proteinExistence type="predicted"/>
<dbReference type="EMBL" id="JACLAW010000008">
    <property type="protein sequence ID" value="MBC2666186.1"/>
    <property type="molecule type" value="Genomic_DNA"/>
</dbReference>
<name>A0A7X1FSJ9_9SPHN</name>
<evidence type="ECO:0000313" key="2">
    <source>
        <dbReference type="EMBL" id="MBC2666186.1"/>
    </source>
</evidence>
<keyword evidence="3" id="KW-1185">Reference proteome</keyword>
<keyword evidence="1" id="KW-0472">Membrane</keyword>
<dbReference type="Proteomes" id="UP000566813">
    <property type="component" value="Unassembled WGS sequence"/>
</dbReference>
<evidence type="ECO:0000313" key="3">
    <source>
        <dbReference type="Proteomes" id="UP000566813"/>
    </source>
</evidence>
<dbReference type="RefSeq" id="WP_185664483.1">
    <property type="nucleotide sequence ID" value="NZ_JACLAW010000008.1"/>
</dbReference>
<dbReference type="Pfam" id="PF04304">
    <property type="entry name" value="DUF454"/>
    <property type="match status" value="1"/>
</dbReference>
<dbReference type="PIRSF" id="PIRSF016789">
    <property type="entry name" value="DUF454"/>
    <property type="match status" value="1"/>
</dbReference>
<keyword evidence="1" id="KW-0812">Transmembrane</keyword>
<reference evidence="2 3" key="1">
    <citation type="submission" date="2020-08" db="EMBL/GenBank/DDBJ databases">
        <title>The genome sequence of type strain Novosphingobium flavum NBRC 111647.</title>
        <authorList>
            <person name="Liu Y."/>
        </authorList>
    </citation>
    <scope>NUCLEOTIDE SEQUENCE [LARGE SCALE GENOMIC DNA]</scope>
    <source>
        <strain evidence="2 3">NBRC 111647</strain>
    </source>
</reference>
<dbReference type="PANTHER" id="PTHR35813:SF1">
    <property type="entry name" value="INNER MEMBRANE PROTEIN YBAN"/>
    <property type="match status" value="1"/>
</dbReference>
<sequence length="119" mass="13131">MKKLTRPFWLAAGLLALGTGIVGIVLPLLPTVPFLLLAAFCFARSHPVWEQRLLDHPTYGPPLRQWRERRAIPRRAKLAALTAMAASVALSAALVGLPWVLAPLLICSASGWWIWTRAE</sequence>
<accession>A0A7X1FSJ9</accession>
<protein>
    <submittedName>
        <fullName evidence="2">YbaN family protein</fullName>
    </submittedName>
</protein>
<keyword evidence="1" id="KW-1133">Transmembrane helix</keyword>
<dbReference type="InterPro" id="IPR007401">
    <property type="entry name" value="DUF454"/>
</dbReference>
<feature type="transmembrane region" description="Helical" evidence="1">
    <location>
        <begin position="7"/>
        <end position="26"/>
    </location>
</feature>
<dbReference type="AlphaFoldDB" id="A0A7X1FSJ9"/>
<gene>
    <name evidence="2" type="ORF">H7F51_11725</name>
</gene>
<evidence type="ECO:0000256" key="1">
    <source>
        <dbReference type="SAM" id="Phobius"/>
    </source>
</evidence>
<dbReference type="GO" id="GO:0005886">
    <property type="term" value="C:plasma membrane"/>
    <property type="evidence" value="ECO:0007669"/>
    <property type="project" value="TreeGrafter"/>
</dbReference>